<reference evidence="1" key="2">
    <citation type="submission" date="2014-06" db="EMBL/GenBank/DDBJ databases">
        <title>Draft genome sequence of Eubacterium siraeum (DSM 15702).</title>
        <authorList>
            <person name="Sudarsanam P."/>
            <person name="Ley R."/>
            <person name="Guruge J."/>
            <person name="Turnbaugh P.J."/>
            <person name="Mahowald M."/>
            <person name="Liep D."/>
            <person name="Gordon J."/>
        </authorList>
    </citation>
    <scope>NUCLEOTIDE SEQUENCE</scope>
    <source>
        <strain evidence="1">DSM 15702</strain>
    </source>
</reference>
<accession>B0MK69</accession>
<evidence type="ECO:0000313" key="2">
    <source>
        <dbReference type="Proteomes" id="UP000005326"/>
    </source>
</evidence>
<protein>
    <submittedName>
        <fullName evidence="1">Uncharacterized protein</fullName>
    </submittedName>
</protein>
<sequence>MGQNFIELHNDKADFTEFLCKVYFLLIPVQYVVLFTRSYIEQYKELNEGGDNLLLHAVKHSYIYDAERKSMIIGGNGR</sequence>
<name>B0MK69_9FIRM</name>
<gene>
    <name evidence="1" type="ORF">EUBSIR_00201</name>
</gene>
<dbReference type="Proteomes" id="UP000005326">
    <property type="component" value="Unassembled WGS sequence"/>
</dbReference>
<proteinExistence type="predicted"/>
<reference evidence="1" key="1">
    <citation type="submission" date="2007-10" db="EMBL/GenBank/DDBJ databases">
        <authorList>
            <person name="Fulton L."/>
            <person name="Clifton S."/>
            <person name="Fulton B."/>
            <person name="Xu J."/>
            <person name="Minx P."/>
            <person name="Pepin K.H."/>
            <person name="Johnson M."/>
            <person name="Thiruvilangam P."/>
            <person name="Bhonagiri V."/>
            <person name="Nash W.E."/>
            <person name="Mardis E.R."/>
            <person name="Wilson R.K."/>
        </authorList>
    </citation>
    <scope>NUCLEOTIDE SEQUENCE [LARGE SCALE GENOMIC DNA]</scope>
    <source>
        <strain evidence="1">DSM 15702</strain>
    </source>
</reference>
<comment type="caution">
    <text evidence="1">The sequence shown here is derived from an EMBL/GenBank/DDBJ whole genome shotgun (WGS) entry which is preliminary data.</text>
</comment>
<dbReference type="AlphaFoldDB" id="B0MK69"/>
<evidence type="ECO:0000313" key="1">
    <source>
        <dbReference type="EMBL" id="EDS01909.1"/>
    </source>
</evidence>
<organism evidence="1 2">
    <name type="scientific">[Eubacterium] siraeum DSM 15702</name>
    <dbReference type="NCBI Taxonomy" id="428128"/>
    <lineage>
        <taxon>Bacteria</taxon>
        <taxon>Bacillati</taxon>
        <taxon>Bacillota</taxon>
        <taxon>Clostridia</taxon>
        <taxon>Eubacteriales</taxon>
        <taxon>Oscillospiraceae</taxon>
        <taxon>Oscillospiraceae incertae sedis</taxon>
    </lineage>
</organism>
<keyword evidence="2" id="KW-1185">Reference proteome</keyword>
<dbReference type="EMBL" id="ABCA03000026">
    <property type="protein sequence ID" value="EDS01909.1"/>
    <property type="molecule type" value="Genomic_DNA"/>
</dbReference>